<reference evidence="1" key="1">
    <citation type="submission" date="2022-10" db="EMBL/GenBank/DDBJ databases">
        <title>Complete Genome of Trichothecium roseum strain YXFP-22015, a Plant Pathogen Isolated from Citrus.</title>
        <authorList>
            <person name="Wang Y."/>
            <person name="Zhu L."/>
        </authorList>
    </citation>
    <scope>NUCLEOTIDE SEQUENCE</scope>
    <source>
        <strain evidence="1">YXFP-22015</strain>
    </source>
</reference>
<keyword evidence="2" id="KW-1185">Reference proteome</keyword>
<accession>A0ACC0VB29</accession>
<comment type="caution">
    <text evidence="1">The sequence shown here is derived from an EMBL/GenBank/DDBJ whole genome shotgun (WGS) entry which is preliminary data.</text>
</comment>
<evidence type="ECO:0000313" key="2">
    <source>
        <dbReference type="Proteomes" id="UP001163324"/>
    </source>
</evidence>
<proteinExistence type="predicted"/>
<dbReference type="Proteomes" id="UP001163324">
    <property type="component" value="Chromosome 2"/>
</dbReference>
<sequence length="501" mass="55923">MRQLSRNTPSLLKTVRGKSREERAAKPQKRSNAKDSDRDELDSSGPDPVEYRKPKFTRLDSDDESAAETEKINSASIKRSSFKPKTKPGTTEKQGRVPNASKAQGTKNGAKRKLSSTGNREDRDLDRLVKPKKSLKGYSSKAREAEEKELEREERQKRMLKKGPKKRKAPPPTFQFLPDDVSDVSPPPTPEKRPNFESIAGDKTASASKAKTLFKCLSESDCSPPPASRPKNPSIASQRGKKRRQDEGSQGRPLPTFKMPSDLCDDGIINDEVASTKSSPTPEPARFRDDFFASSDEDGDGAATEKAAFAQKGATCPWCGETVDADLLKNFAKGKRLNVRQQTQFCQKHKTQTDRDVWKARGYPTIDWVDLPARISIHFDELEDIINGQPSYYRTQLAEKIEAGKARNMNHEGNLTPGYYGPKGGNIMSVQLMKRFDRLLKRNAVEDVVISGRGPAAFVQGVLVAELAVRLIMHDLDITQEKAREVLEESKTLGERLHEEN</sequence>
<protein>
    <submittedName>
        <fullName evidence="1">Uncharacterized protein</fullName>
    </submittedName>
</protein>
<gene>
    <name evidence="1" type="ORF">N3K66_002325</name>
</gene>
<organism evidence="1 2">
    <name type="scientific">Trichothecium roseum</name>
    <dbReference type="NCBI Taxonomy" id="47278"/>
    <lineage>
        <taxon>Eukaryota</taxon>
        <taxon>Fungi</taxon>
        <taxon>Dikarya</taxon>
        <taxon>Ascomycota</taxon>
        <taxon>Pezizomycotina</taxon>
        <taxon>Sordariomycetes</taxon>
        <taxon>Hypocreomycetidae</taxon>
        <taxon>Hypocreales</taxon>
        <taxon>Hypocreales incertae sedis</taxon>
        <taxon>Trichothecium</taxon>
    </lineage>
</organism>
<dbReference type="EMBL" id="CM047941">
    <property type="protein sequence ID" value="KAI9902973.1"/>
    <property type="molecule type" value="Genomic_DNA"/>
</dbReference>
<evidence type="ECO:0000313" key="1">
    <source>
        <dbReference type="EMBL" id="KAI9902973.1"/>
    </source>
</evidence>
<name>A0ACC0VB29_9HYPO</name>